<dbReference type="RefSeq" id="WP_110399495.1">
    <property type="nucleotide sequence ID" value="NZ_QJJS01000003.1"/>
</dbReference>
<evidence type="ECO:0000256" key="1">
    <source>
        <dbReference type="SAM" id="MobiDB-lite"/>
    </source>
</evidence>
<feature type="compositionally biased region" description="Low complexity" evidence="1">
    <location>
        <begin position="107"/>
        <end position="124"/>
    </location>
</feature>
<organism evidence="3 4">
    <name type="scientific">Sphaerotilus hippei</name>
    <dbReference type="NCBI Taxonomy" id="744406"/>
    <lineage>
        <taxon>Bacteria</taxon>
        <taxon>Pseudomonadati</taxon>
        <taxon>Pseudomonadota</taxon>
        <taxon>Betaproteobacteria</taxon>
        <taxon>Burkholderiales</taxon>
        <taxon>Sphaerotilaceae</taxon>
        <taxon>Sphaerotilus</taxon>
    </lineage>
</organism>
<dbReference type="PANTHER" id="PTHR36121">
    <property type="entry name" value="PROTEIN SXY"/>
    <property type="match status" value="1"/>
</dbReference>
<feature type="domain" description="TfoX N-terminal" evidence="2">
    <location>
        <begin position="11"/>
        <end position="104"/>
    </location>
</feature>
<evidence type="ECO:0000259" key="2">
    <source>
        <dbReference type="Pfam" id="PF04993"/>
    </source>
</evidence>
<dbReference type="Pfam" id="PF04993">
    <property type="entry name" value="TfoX_N"/>
    <property type="match status" value="1"/>
</dbReference>
<dbReference type="EMBL" id="QJJS01000003">
    <property type="protein sequence ID" value="PXW97914.1"/>
    <property type="molecule type" value="Genomic_DNA"/>
</dbReference>
<evidence type="ECO:0000313" key="3">
    <source>
        <dbReference type="EMBL" id="PXW97914.1"/>
    </source>
</evidence>
<dbReference type="Proteomes" id="UP000247811">
    <property type="component" value="Unassembled WGS sequence"/>
</dbReference>
<gene>
    <name evidence="3" type="ORF">C7444_1035</name>
</gene>
<dbReference type="InterPro" id="IPR047525">
    <property type="entry name" value="TfoX-like"/>
</dbReference>
<dbReference type="SUPFAM" id="SSF159894">
    <property type="entry name" value="YgaC/TfoX-N like"/>
    <property type="match status" value="1"/>
</dbReference>
<name>A0A318H3B6_9BURK</name>
<keyword evidence="4" id="KW-1185">Reference proteome</keyword>
<evidence type="ECO:0000313" key="4">
    <source>
        <dbReference type="Proteomes" id="UP000247811"/>
    </source>
</evidence>
<dbReference type="PANTHER" id="PTHR36121:SF1">
    <property type="entry name" value="PROTEIN SXY"/>
    <property type="match status" value="1"/>
</dbReference>
<dbReference type="InterPro" id="IPR007076">
    <property type="entry name" value="TfoX_N"/>
</dbReference>
<protein>
    <submittedName>
        <fullName evidence="3">DNA transformation protein</fullName>
    </submittedName>
</protein>
<dbReference type="AlphaFoldDB" id="A0A318H3B6"/>
<comment type="caution">
    <text evidence="3">The sequence shown here is derived from an EMBL/GenBank/DDBJ whole genome shotgun (WGS) entry which is preliminary data.</text>
</comment>
<feature type="region of interest" description="Disordered" evidence="1">
    <location>
        <begin position="107"/>
        <end position="131"/>
    </location>
</feature>
<accession>A0A318H3B6</accession>
<sequence length="131" mass="14548">MSKDFVAWCQELLAPLGSVRARRMFGGWGLYADELFVALIVSDRLFLKADPITRELFVQAGCSPFEYTRAGGRQAVMSYFSAPDEAMDSPVQMGPWARRAMEAALRARTSRPVARPPATAARTARPARRSH</sequence>
<dbReference type="OrthoDB" id="8687154at2"/>
<dbReference type="Gene3D" id="3.30.1460.30">
    <property type="entry name" value="YgaC/TfoX-N like chaperone"/>
    <property type="match status" value="1"/>
</dbReference>
<proteinExistence type="predicted"/>
<reference evidence="3 4" key="1">
    <citation type="submission" date="2018-05" db="EMBL/GenBank/DDBJ databases">
        <title>Genomic Encyclopedia of Type Strains, Phase IV (KMG-IV): sequencing the most valuable type-strain genomes for metagenomic binning, comparative biology and taxonomic classification.</title>
        <authorList>
            <person name="Goeker M."/>
        </authorList>
    </citation>
    <scope>NUCLEOTIDE SEQUENCE [LARGE SCALE GENOMIC DNA]</scope>
    <source>
        <strain evidence="3 4">DSM 566</strain>
    </source>
</reference>